<feature type="chain" id="PRO_5003338835" evidence="1">
    <location>
        <begin position="34"/>
        <end position="112"/>
    </location>
</feature>
<keyword evidence="3" id="KW-1185">Reference proteome</keyword>
<dbReference type="RefSeq" id="WP_013834955.1">
    <property type="nucleotide sequence ID" value="NC_015581.1"/>
</dbReference>
<gene>
    <name evidence="2" type="ordered locus">Thicy_0400</name>
</gene>
<proteinExistence type="predicted"/>
<protein>
    <submittedName>
        <fullName evidence="2">Uncharacterized protein</fullName>
    </submittedName>
</protein>
<dbReference type="KEGG" id="tcy:Thicy_0400"/>
<keyword evidence="1" id="KW-0732">Signal</keyword>
<name>F6DAT1_THICA</name>
<dbReference type="OrthoDB" id="9963539at2"/>
<dbReference type="EMBL" id="CP002776">
    <property type="protein sequence ID" value="AEG31174.1"/>
    <property type="molecule type" value="Genomic_DNA"/>
</dbReference>
<sequence length="112" mass="12530">MKTTKWHSMRLKSLSLIAAPLLMVSVSATQAGADNSALADSKPLVIQIESVVMGTDGQMRVRVNGQYLTRHSERDGIRVLDMNFDQVQVQAQGQVFWMKPHHTLTLEDLTPR</sequence>
<evidence type="ECO:0000256" key="1">
    <source>
        <dbReference type="SAM" id="SignalP"/>
    </source>
</evidence>
<accession>F6DAT1</accession>
<dbReference type="AlphaFoldDB" id="F6DAT1"/>
<organism evidence="2 3">
    <name type="scientific">Thiomicrospira cyclica (strain DSM 14477 / JCM 11371 / ALM1)</name>
    <name type="common">Thioalkalimicrobium cyclicum</name>
    <dbReference type="NCBI Taxonomy" id="717773"/>
    <lineage>
        <taxon>Bacteria</taxon>
        <taxon>Pseudomonadati</taxon>
        <taxon>Pseudomonadota</taxon>
        <taxon>Gammaproteobacteria</taxon>
        <taxon>Thiotrichales</taxon>
        <taxon>Piscirickettsiaceae</taxon>
        <taxon>Thiomicrospira</taxon>
    </lineage>
</organism>
<feature type="signal peptide" evidence="1">
    <location>
        <begin position="1"/>
        <end position="33"/>
    </location>
</feature>
<dbReference type="eggNOG" id="ENOG502ZQFV">
    <property type="taxonomic scope" value="Bacteria"/>
</dbReference>
<dbReference type="STRING" id="717773.Thicy_0400"/>
<evidence type="ECO:0000313" key="3">
    <source>
        <dbReference type="Proteomes" id="UP000009232"/>
    </source>
</evidence>
<reference evidence="2 3" key="1">
    <citation type="submission" date="2011-05" db="EMBL/GenBank/DDBJ databases">
        <title>Complete sequence of Thioalkalimicrobium cyclicum ALM1.</title>
        <authorList>
            <consortium name="US DOE Joint Genome Institute"/>
            <person name="Lucas S."/>
            <person name="Han J."/>
            <person name="Lapidus A."/>
            <person name="Cheng J.-F."/>
            <person name="Goodwin L."/>
            <person name="Pitluck S."/>
            <person name="Peters L."/>
            <person name="Mikhailova N."/>
            <person name="Davenport K."/>
            <person name="Han C."/>
            <person name="Tapia R."/>
            <person name="Land M."/>
            <person name="Hauser L."/>
            <person name="Kyrpides N."/>
            <person name="Ivanova N."/>
            <person name="Pagani I."/>
            <person name="Kappler U."/>
            <person name="Woyke T."/>
        </authorList>
    </citation>
    <scope>NUCLEOTIDE SEQUENCE [LARGE SCALE GENOMIC DNA]</scope>
    <source>
        <strain evidence="3">DSM 14477 / JCM 11371 / ALM1</strain>
    </source>
</reference>
<evidence type="ECO:0000313" key="2">
    <source>
        <dbReference type="EMBL" id="AEG31174.1"/>
    </source>
</evidence>
<dbReference type="Proteomes" id="UP000009232">
    <property type="component" value="Chromosome"/>
</dbReference>
<dbReference type="HOGENOM" id="CLU_2144706_0_0_6"/>